<gene>
    <name evidence="2" type="ORF">S01H4_30091</name>
</gene>
<dbReference type="CDD" id="cd10911">
    <property type="entry name" value="PIN_LabA"/>
    <property type="match status" value="1"/>
</dbReference>
<dbReference type="Gene3D" id="3.40.50.1010">
    <property type="entry name" value="5'-nuclease"/>
    <property type="match status" value="1"/>
</dbReference>
<dbReference type="PANTHER" id="PTHR35458:SF2">
    <property type="entry name" value="SLR0755 PROTEIN"/>
    <property type="match status" value="1"/>
</dbReference>
<sequence>MPRKSMKRKTRTKGRVTIFVDGASMFYAQRDNKWHIDYKRVYQYFARGKELAGAYYFTGTPHFEDTERIRAYRMFKKALIYIGYTVIDKEIKVIIDRQTKEKIIKGNLDVEITLHMITSMDSYDEAVLLGGDSDFVPVIQHLRTDGKKVICVGRKQSTALELLNATNLFIDLNQIRDKIEKIRKGSS</sequence>
<dbReference type="GO" id="GO:0004540">
    <property type="term" value="F:RNA nuclease activity"/>
    <property type="evidence" value="ECO:0007669"/>
    <property type="project" value="InterPro"/>
</dbReference>
<dbReference type="InterPro" id="IPR047140">
    <property type="entry name" value="LabA"/>
</dbReference>
<evidence type="ECO:0000259" key="1">
    <source>
        <dbReference type="Pfam" id="PF01936"/>
    </source>
</evidence>
<name>X1BMP2_9ZZZZ</name>
<evidence type="ECO:0000313" key="2">
    <source>
        <dbReference type="EMBL" id="GAG85343.1"/>
    </source>
</evidence>
<reference evidence="2" key="1">
    <citation type="journal article" date="2014" name="Front. Microbiol.">
        <title>High frequency of phylogenetically diverse reductive dehalogenase-homologous genes in deep subseafloor sedimentary metagenomes.</title>
        <authorList>
            <person name="Kawai M."/>
            <person name="Futagami T."/>
            <person name="Toyoda A."/>
            <person name="Takaki Y."/>
            <person name="Nishi S."/>
            <person name="Hori S."/>
            <person name="Arai W."/>
            <person name="Tsubouchi T."/>
            <person name="Morono Y."/>
            <person name="Uchiyama I."/>
            <person name="Ito T."/>
            <person name="Fujiyama A."/>
            <person name="Inagaki F."/>
            <person name="Takami H."/>
        </authorList>
    </citation>
    <scope>NUCLEOTIDE SEQUENCE</scope>
    <source>
        <strain evidence="2">Expedition CK06-06</strain>
    </source>
</reference>
<proteinExistence type="predicted"/>
<comment type="caution">
    <text evidence="2">The sequence shown here is derived from an EMBL/GenBank/DDBJ whole genome shotgun (WGS) entry which is preliminary data.</text>
</comment>
<dbReference type="AlphaFoldDB" id="X1BMP2"/>
<feature type="domain" description="NYN" evidence="1">
    <location>
        <begin position="15"/>
        <end position="172"/>
    </location>
</feature>
<dbReference type="EMBL" id="BART01015502">
    <property type="protein sequence ID" value="GAG85343.1"/>
    <property type="molecule type" value="Genomic_DNA"/>
</dbReference>
<organism evidence="2">
    <name type="scientific">marine sediment metagenome</name>
    <dbReference type="NCBI Taxonomy" id="412755"/>
    <lineage>
        <taxon>unclassified sequences</taxon>
        <taxon>metagenomes</taxon>
        <taxon>ecological metagenomes</taxon>
    </lineage>
</organism>
<dbReference type="Pfam" id="PF01936">
    <property type="entry name" value="NYN"/>
    <property type="match status" value="1"/>
</dbReference>
<accession>X1BMP2</accession>
<dbReference type="InterPro" id="IPR021139">
    <property type="entry name" value="NYN"/>
</dbReference>
<dbReference type="PANTHER" id="PTHR35458">
    <property type="entry name" value="SLR0755 PROTEIN"/>
    <property type="match status" value="1"/>
</dbReference>
<protein>
    <recommendedName>
        <fullName evidence="1">NYN domain-containing protein</fullName>
    </recommendedName>
</protein>